<dbReference type="SUPFAM" id="SSF52374">
    <property type="entry name" value="Nucleotidylyl transferase"/>
    <property type="match status" value="1"/>
</dbReference>
<comment type="catalytic activity">
    <reaction evidence="16">
        <text>tRNA(Gln) + L-glutamate + ATP = L-glutamyl-tRNA(Gln) + AMP + diphosphate</text>
        <dbReference type="Rhea" id="RHEA:64612"/>
        <dbReference type="Rhea" id="RHEA-COMP:9662"/>
        <dbReference type="Rhea" id="RHEA-COMP:9684"/>
        <dbReference type="ChEBI" id="CHEBI:29985"/>
        <dbReference type="ChEBI" id="CHEBI:30616"/>
        <dbReference type="ChEBI" id="CHEBI:33019"/>
        <dbReference type="ChEBI" id="CHEBI:78442"/>
        <dbReference type="ChEBI" id="CHEBI:78520"/>
        <dbReference type="ChEBI" id="CHEBI:456215"/>
    </reaction>
    <physiologicalReaction direction="left-to-right" evidence="16">
        <dbReference type="Rhea" id="RHEA:64613"/>
    </physiologicalReaction>
</comment>
<name>A0AAV5WKX5_9BILA</name>
<evidence type="ECO:0000259" key="19">
    <source>
        <dbReference type="Pfam" id="PF19269"/>
    </source>
</evidence>
<dbReference type="InterPro" id="IPR045462">
    <property type="entry name" value="aa-tRNA-synth_I_cd-bd"/>
</dbReference>
<evidence type="ECO:0000256" key="11">
    <source>
        <dbReference type="ARBA" id="ARBA00044142"/>
    </source>
</evidence>
<dbReference type="Proteomes" id="UP001432322">
    <property type="component" value="Unassembled WGS sequence"/>
</dbReference>
<evidence type="ECO:0000256" key="16">
    <source>
        <dbReference type="ARBA" id="ARBA00047689"/>
    </source>
</evidence>
<accession>A0AAV5WKX5</accession>
<evidence type="ECO:0000256" key="6">
    <source>
        <dbReference type="ARBA" id="ARBA00022840"/>
    </source>
</evidence>
<keyword evidence="21" id="KW-1185">Reference proteome</keyword>
<comment type="caution">
    <text evidence="20">The sequence shown here is derived from an EMBL/GenBank/DDBJ whole genome shotgun (WGS) entry which is preliminary data.</text>
</comment>
<dbReference type="Gene3D" id="1.10.10.350">
    <property type="match status" value="1"/>
</dbReference>
<dbReference type="GO" id="GO:0050561">
    <property type="term" value="F:glutamate-tRNA(Gln) ligase activity"/>
    <property type="evidence" value="ECO:0007669"/>
    <property type="project" value="UniProtKB-EC"/>
</dbReference>
<dbReference type="InterPro" id="IPR014729">
    <property type="entry name" value="Rossmann-like_a/b/a_fold"/>
</dbReference>
<evidence type="ECO:0000256" key="17">
    <source>
        <dbReference type="RuleBase" id="RU363037"/>
    </source>
</evidence>
<evidence type="ECO:0000256" key="12">
    <source>
        <dbReference type="ARBA" id="ARBA00044251"/>
    </source>
</evidence>
<comment type="similarity">
    <text evidence="2">Belongs to the class-I aminoacyl-tRNA synthetase family. Glutamate--tRNA ligase type 1 subfamily.</text>
</comment>
<comment type="catalytic activity">
    <reaction evidence="14">
        <text>tRNA(Glu) + L-glutamate + ATP = L-glutamyl-tRNA(Glu) + AMP + diphosphate</text>
        <dbReference type="Rhea" id="RHEA:23540"/>
        <dbReference type="Rhea" id="RHEA-COMP:9663"/>
        <dbReference type="Rhea" id="RHEA-COMP:9680"/>
        <dbReference type="ChEBI" id="CHEBI:29985"/>
        <dbReference type="ChEBI" id="CHEBI:30616"/>
        <dbReference type="ChEBI" id="CHEBI:33019"/>
        <dbReference type="ChEBI" id="CHEBI:78442"/>
        <dbReference type="ChEBI" id="CHEBI:78520"/>
        <dbReference type="ChEBI" id="CHEBI:456215"/>
        <dbReference type="EC" id="6.1.1.17"/>
    </reaction>
    <physiologicalReaction direction="left-to-right" evidence="14">
        <dbReference type="Rhea" id="RHEA:23541"/>
    </physiologicalReaction>
</comment>
<evidence type="ECO:0000256" key="1">
    <source>
        <dbReference type="ARBA" id="ARBA00004173"/>
    </source>
</evidence>
<evidence type="ECO:0000313" key="21">
    <source>
        <dbReference type="Proteomes" id="UP001432322"/>
    </source>
</evidence>
<evidence type="ECO:0000256" key="9">
    <source>
        <dbReference type="ARBA" id="ARBA00030865"/>
    </source>
</evidence>
<dbReference type="AlphaFoldDB" id="A0AAV5WKX5"/>
<dbReference type="FunFam" id="3.40.50.620:FF:000045">
    <property type="entry name" value="Glutamate--tRNA ligase, mitochondrial"/>
    <property type="match status" value="1"/>
</dbReference>
<organism evidence="20 21">
    <name type="scientific">Pristionchus fissidentatus</name>
    <dbReference type="NCBI Taxonomy" id="1538716"/>
    <lineage>
        <taxon>Eukaryota</taxon>
        <taxon>Metazoa</taxon>
        <taxon>Ecdysozoa</taxon>
        <taxon>Nematoda</taxon>
        <taxon>Chromadorea</taxon>
        <taxon>Rhabditida</taxon>
        <taxon>Rhabditina</taxon>
        <taxon>Diplogasteromorpha</taxon>
        <taxon>Diplogasteroidea</taxon>
        <taxon>Neodiplogasteridae</taxon>
        <taxon>Pristionchus</taxon>
    </lineage>
</organism>
<dbReference type="GO" id="GO:0005739">
    <property type="term" value="C:mitochondrion"/>
    <property type="evidence" value="ECO:0007669"/>
    <property type="project" value="UniProtKB-SubCell"/>
</dbReference>
<sequence length="501" mass="57692">DRMLLKSRWACSSRFSTRFSHDEVRVRFAPSPTGELHLGGLRTALYNYLFARHHKGKFIVRIEDTDRTRLVEGSADRIRNILSYYNLKSDEDPWQGGSAGPYTQSERLPMYADHAEQLIDRGHAYRCFCSSKRLELLRKNAVREGTIPLYDRRCRSVSTDEGRKRAKNGEEHVIRFVMDNQEVGFEDAVFGSMKQRLEESDPVLLKSEGFPTYHLANIVDDKTMRISDVIRGMEWLSSTGKHILLYKAFGWSPPRFVHLPLITRDGKKKLSKRDKDAFVDYYDKEMGVLPQAVLNFLIRNGSGIRDFDLSKLYTLQEMVEQFDVQLIGRRNFQLDADSLSQYGNAAFQSASDRELIDLIRQRVLIDLPTTSIDLSDEYLKRVIDFLKEKEETFAFLSQLTKGQYTFFFTRPNSAEKILSKFSADVAIQAIDRVLESGSWNIDALKGVAKSLEMNYPKLLSLLRLSLIDGTSGPPITELRDFFGEKECTDRIRQMRSHLQVA</sequence>
<protein>
    <recommendedName>
        <fullName evidence="11">Nondiscriminating glutamyl-tRNA synthetase EARS2, mitochondrial</fullName>
        <ecNumber evidence="3">6.1.1.17</ecNumber>
        <ecNumber evidence="10">6.1.1.24</ecNumber>
    </recommendedName>
    <alternativeName>
        <fullName evidence="13">Glutamate--tRNA(Gln) ligase EARS2, mitochondrial</fullName>
    </alternativeName>
    <alternativeName>
        <fullName evidence="9">Glutamyl-tRNA synthetase</fullName>
    </alternativeName>
    <alternativeName>
        <fullName evidence="12">Mitochondrial glutamyl-tRNA synthetase</fullName>
    </alternativeName>
</protein>
<evidence type="ECO:0000259" key="18">
    <source>
        <dbReference type="Pfam" id="PF00749"/>
    </source>
</evidence>
<feature type="domain" description="Aminoacyl-tRNA synthetase class I anticodon-binding" evidence="19">
    <location>
        <begin position="363"/>
        <end position="493"/>
    </location>
</feature>
<evidence type="ECO:0000256" key="4">
    <source>
        <dbReference type="ARBA" id="ARBA00022598"/>
    </source>
</evidence>
<dbReference type="InterPro" id="IPR004527">
    <property type="entry name" value="Glu-tRNA-ligase_bac/mito"/>
</dbReference>
<dbReference type="PANTHER" id="PTHR43311">
    <property type="entry name" value="GLUTAMATE--TRNA LIGASE"/>
    <property type="match status" value="1"/>
</dbReference>
<dbReference type="SUPFAM" id="SSF48163">
    <property type="entry name" value="An anticodon-binding domain of class I aminoacyl-tRNA synthetases"/>
    <property type="match status" value="1"/>
</dbReference>
<dbReference type="GO" id="GO:0008270">
    <property type="term" value="F:zinc ion binding"/>
    <property type="evidence" value="ECO:0007669"/>
    <property type="project" value="InterPro"/>
</dbReference>
<dbReference type="InterPro" id="IPR020058">
    <property type="entry name" value="Glu/Gln-tRNA-synth_Ib_cat-dom"/>
</dbReference>
<dbReference type="GO" id="GO:0006424">
    <property type="term" value="P:glutamyl-tRNA aminoacylation"/>
    <property type="evidence" value="ECO:0007669"/>
    <property type="project" value="InterPro"/>
</dbReference>
<dbReference type="InterPro" id="IPR049940">
    <property type="entry name" value="GluQ/Sye"/>
</dbReference>
<feature type="non-terminal residue" evidence="20">
    <location>
        <position position="1"/>
    </location>
</feature>
<dbReference type="Pfam" id="PF00749">
    <property type="entry name" value="tRNA-synt_1c"/>
    <property type="match status" value="1"/>
</dbReference>
<proteinExistence type="inferred from homology"/>
<dbReference type="PROSITE" id="PS00178">
    <property type="entry name" value="AA_TRNA_LIGASE_I"/>
    <property type="match status" value="1"/>
</dbReference>
<dbReference type="InterPro" id="IPR001412">
    <property type="entry name" value="aa-tRNA-synth_I_CS"/>
</dbReference>
<evidence type="ECO:0000313" key="20">
    <source>
        <dbReference type="EMBL" id="GMT32606.1"/>
    </source>
</evidence>
<reference evidence="20" key="1">
    <citation type="submission" date="2023-10" db="EMBL/GenBank/DDBJ databases">
        <title>Genome assembly of Pristionchus species.</title>
        <authorList>
            <person name="Yoshida K."/>
            <person name="Sommer R.J."/>
        </authorList>
    </citation>
    <scope>NUCLEOTIDE SEQUENCE</scope>
    <source>
        <strain evidence="20">RS5133</strain>
    </source>
</reference>
<dbReference type="PRINTS" id="PR00987">
    <property type="entry name" value="TRNASYNTHGLU"/>
</dbReference>
<keyword evidence="5 17" id="KW-0547">Nucleotide-binding</keyword>
<gene>
    <name evidence="20" type="ORF">PFISCL1PPCAC_23903</name>
</gene>
<evidence type="ECO:0000256" key="8">
    <source>
        <dbReference type="ARBA" id="ARBA00023146"/>
    </source>
</evidence>
<dbReference type="InterPro" id="IPR000924">
    <property type="entry name" value="Glu/Gln-tRNA-synth"/>
</dbReference>
<dbReference type="GO" id="GO:0000049">
    <property type="term" value="F:tRNA binding"/>
    <property type="evidence" value="ECO:0007669"/>
    <property type="project" value="InterPro"/>
</dbReference>
<dbReference type="InterPro" id="IPR033910">
    <property type="entry name" value="GluRS_core"/>
</dbReference>
<dbReference type="EMBL" id="BTSY01000006">
    <property type="protein sequence ID" value="GMT32606.1"/>
    <property type="molecule type" value="Genomic_DNA"/>
</dbReference>
<feature type="domain" description="Glutamyl/glutaminyl-tRNA synthetase class Ib catalytic" evidence="18">
    <location>
        <begin position="23"/>
        <end position="336"/>
    </location>
</feature>
<dbReference type="PANTHER" id="PTHR43311:SF2">
    <property type="entry name" value="GLUTAMATE--TRNA LIGASE, MITOCHONDRIAL-RELATED"/>
    <property type="match status" value="1"/>
</dbReference>
<evidence type="ECO:0000256" key="15">
    <source>
        <dbReference type="ARBA" id="ARBA00047479"/>
    </source>
</evidence>
<dbReference type="NCBIfam" id="TIGR00464">
    <property type="entry name" value="gltX_bact"/>
    <property type="match status" value="1"/>
</dbReference>
<dbReference type="EC" id="6.1.1.17" evidence="3"/>
<evidence type="ECO:0000256" key="13">
    <source>
        <dbReference type="ARBA" id="ARBA00044313"/>
    </source>
</evidence>
<dbReference type="GO" id="GO:0004818">
    <property type="term" value="F:glutamate-tRNA ligase activity"/>
    <property type="evidence" value="ECO:0007669"/>
    <property type="project" value="UniProtKB-EC"/>
</dbReference>
<keyword evidence="6 17" id="KW-0067">ATP-binding</keyword>
<dbReference type="EC" id="6.1.1.24" evidence="10"/>
<evidence type="ECO:0000256" key="5">
    <source>
        <dbReference type="ARBA" id="ARBA00022741"/>
    </source>
</evidence>
<evidence type="ECO:0000256" key="7">
    <source>
        <dbReference type="ARBA" id="ARBA00022917"/>
    </source>
</evidence>
<evidence type="ECO:0000256" key="10">
    <source>
        <dbReference type="ARBA" id="ARBA00044054"/>
    </source>
</evidence>
<dbReference type="CDD" id="cd00808">
    <property type="entry name" value="GluRS_core"/>
    <property type="match status" value="1"/>
</dbReference>
<comment type="subcellular location">
    <subcellularLocation>
        <location evidence="1">Mitochondrion</location>
    </subcellularLocation>
</comment>
<dbReference type="InterPro" id="IPR008925">
    <property type="entry name" value="aa_tRNA-synth_I_cd-bd_sf"/>
</dbReference>
<dbReference type="Pfam" id="PF19269">
    <property type="entry name" value="Anticodon_2"/>
    <property type="match status" value="1"/>
</dbReference>
<keyword evidence="4 17" id="KW-0436">Ligase</keyword>
<evidence type="ECO:0000256" key="14">
    <source>
        <dbReference type="ARBA" id="ARBA00047366"/>
    </source>
</evidence>
<evidence type="ECO:0000256" key="3">
    <source>
        <dbReference type="ARBA" id="ARBA00012835"/>
    </source>
</evidence>
<evidence type="ECO:0000256" key="2">
    <source>
        <dbReference type="ARBA" id="ARBA00007894"/>
    </source>
</evidence>
<keyword evidence="8 17" id="KW-0030">Aminoacyl-tRNA synthetase</keyword>
<dbReference type="HAMAP" id="MF_00022">
    <property type="entry name" value="Glu_tRNA_synth_type1"/>
    <property type="match status" value="1"/>
</dbReference>
<keyword evidence="7 17" id="KW-0648">Protein biosynthesis</keyword>
<dbReference type="GO" id="GO:0005524">
    <property type="term" value="F:ATP binding"/>
    <property type="evidence" value="ECO:0007669"/>
    <property type="project" value="UniProtKB-KW"/>
</dbReference>
<dbReference type="InterPro" id="IPR020751">
    <property type="entry name" value="aa-tRNA-synth_I_codon-bd_sub2"/>
</dbReference>
<comment type="catalytic activity">
    <reaction evidence="15">
        <text>tRNA(Glx) + L-glutamate + ATP = L-glutamyl-tRNA(Glx) + AMP + diphosphate</text>
        <dbReference type="Rhea" id="RHEA:18397"/>
        <dbReference type="Rhea" id="RHEA-COMP:9713"/>
        <dbReference type="Rhea" id="RHEA-COMP:9716"/>
        <dbReference type="ChEBI" id="CHEBI:29985"/>
        <dbReference type="ChEBI" id="CHEBI:30616"/>
        <dbReference type="ChEBI" id="CHEBI:33019"/>
        <dbReference type="ChEBI" id="CHEBI:78442"/>
        <dbReference type="ChEBI" id="CHEBI:78520"/>
        <dbReference type="ChEBI" id="CHEBI:456215"/>
        <dbReference type="EC" id="6.1.1.24"/>
    </reaction>
    <physiologicalReaction direction="left-to-right" evidence="15">
        <dbReference type="Rhea" id="RHEA:18398"/>
    </physiologicalReaction>
</comment>
<dbReference type="Gene3D" id="3.40.50.620">
    <property type="entry name" value="HUPs"/>
    <property type="match status" value="1"/>
</dbReference>